<feature type="compositionally biased region" description="Basic and acidic residues" evidence="2">
    <location>
        <begin position="113"/>
        <end position="131"/>
    </location>
</feature>
<evidence type="ECO:0000256" key="2">
    <source>
        <dbReference type="SAM" id="MobiDB-lite"/>
    </source>
</evidence>
<sequence length="532" mass="56819">MTATTATAAPNLGQPSVDDSVYDPDEAFPRNTPPLQPLRPTLQPSPSPPPTISSSSSPSPRPGNKDAARRRRPKPSQGDVLLISYLDGHRHEPAAYFGPSDPEDEDPEDPDLREDSASLDGHWEAGQESRDAPAQQNMSGPDAGNMTATSLDGGGIGATDLKSLAAGALAAAAERIPHAPQPDAGPTSPVPEHDVSAKPQLGPAPTMTTHVRRPEPLTGERNIPPPMPSPYSPRSFHSPRESGATPSSYRTDLKSPTSSIHSNSHSEGLPPISLSPRTNGQTLPSIRSQLGDIPPLGPSHARGSHPGFPTSPPPVMQRLPSLHSRLGSPPMPPSNDSYRDPLSPVHPLAAQAASPGFYYSQQNGLRRPPEFGSTSSETSSARPSSASPPASALDRMNLDGITIQATGNYVCTVPGCNAQPFQTQYLLNSHAKVHSSERPHYCPVPGCSRGEGGKGFKRKNEMIRHGLVHESPGYVCPFCPDRDHKYPRPDNLQRHVKAHHPDKDKDDPQLRDVLSQRPGGPNRGRRRRAGPS</sequence>
<dbReference type="Gene3D" id="3.30.160.60">
    <property type="entry name" value="Classic Zinc Finger"/>
    <property type="match status" value="1"/>
</dbReference>
<dbReference type="InterPro" id="IPR013087">
    <property type="entry name" value="Znf_C2H2_type"/>
</dbReference>
<feature type="compositionally biased region" description="Basic residues" evidence="2">
    <location>
        <begin position="523"/>
        <end position="532"/>
    </location>
</feature>
<keyword evidence="1" id="KW-0479">Metal-binding</keyword>
<dbReference type="EMBL" id="JAZGSY010000576">
    <property type="protein sequence ID" value="KAL1835652.1"/>
    <property type="molecule type" value="Genomic_DNA"/>
</dbReference>
<evidence type="ECO:0000256" key="1">
    <source>
        <dbReference type="PROSITE-ProRule" id="PRU00042"/>
    </source>
</evidence>
<feature type="compositionally biased region" description="Acidic residues" evidence="2">
    <location>
        <begin position="101"/>
        <end position="112"/>
    </location>
</feature>
<dbReference type="PROSITE" id="PS50157">
    <property type="entry name" value="ZINC_FINGER_C2H2_2"/>
    <property type="match status" value="1"/>
</dbReference>
<evidence type="ECO:0000259" key="3">
    <source>
        <dbReference type="PROSITE" id="PS50157"/>
    </source>
</evidence>
<reference evidence="4 5" key="1">
    <citation type="journal article" date="2024" name="Commun. Biol.">
        <title>Comparative genomic analysis of thermophilic fungi reveals convergent evolutionary adaptations and gene losses.</title>
        <authorList>
            <person name="Steindorff A.S."/>
            <person name="Aguilar-Pontes M.V."/>
            <person name="Robinson A.J."/>
            <person name="Andreopoulos B."/>
            <person name="LaButti K."/>
            <person name="Kuo A."/>
            <person name="Mondo S."/>
            <person name="Riley R."/>
            <person name="Otillar R."/>
            <person name="Haridas S."/>
            <person name="Lipzen A."/>
            <person name="Grimwood J."/>
            <person name="Schmutz J."/>
            <person name="Clum A."/>
            <person name="Reid I.D."/>
            <person name="Moisan M.C."/>
            <person name="Butler G."/>
            <person name="Nguyen T.T.M."/>
            <person name="Dewar K."/>
            <person name="Conant G."/>
            <person name="Drula E."/>
            <person name="Henrissat B."/>
            <person name="Hansel C."/>
            <person name="Singer S."/>
            <person name="Hutchinson M.I."/>
            <person name="de Vries R.P."/>
            <person name="Natvig D.O."/>
            <person name="Powell A.J."/>
            <person name="Tsang A."/>
            <person name="Grigoriev I.V."/>
        </authorList>
    </citation>
    <scope>NUCLEOTIDE SEQUENCE [LARGE SCALE GENOMIC DNA]</scope>
    <source>
        <strain evidence="4 5">CBS 620.91</strain>
    </source>
</reference>
<protein>
    <recommendedName>
        <fullName evidence="3">C2H2-type domain-containing protein</fullName>
    </recommendedName>
</protein>
<comment type="caution">
    <text evidence="4">The sequence shown here is derived from an EMBL/GenBank/DDBJ whole genome shotgun (WGS) entry which is preliminary data.</text>
</comment>
<feature type="compositionally biased region" description="Pro residues" evidence="2">
    <location>
        <begin position="31"/>
        <end position="51"/>
    </location>
</feature>
<name>A0ABR3V227_HUMIN</name>
<dbReference type="SUPFAM" id="SSF57667">
    <property type="entry name" value="beta-beta-alpha zinc fingers"/>
    <property type="match status" value="1"/>
</dbReference>
<keyword evidence="1" id="KW-0862">Zinc</keyword>
<proteinExistence type="predicted"/>
<dbReference type="PANTHER" id="PTHR46179:SF19">
    <property type="entry name" value="C2H2 FINGER DOMAIN TRANSCRIPTION FACTOR (EUROFUNG)-RELATED"/>
    <property type="match status" value="1"/>
</dbReference>
<keyword evidence="1" id="KW-0863">Zinc-finger</keyword>
<accession>A0ABR3V227</accession>
<gene>
    <name evidence="4" type="ORF">VTJ49DRAFT_6267</name>
</gene>
<feature type="region of interest" description="Disordered" evidence="2">
    <location>
        <begin position="359"/>
        <end position="393"/>
    </location>
</feature>
<feature type="compositionally biased region" description="Polar residues" evidence="2">
    <location>
        <begin position="275"/>
        <end position="288"/>
    </location>
</feature>
<feature type="compositionally biased region" description="Basic and acidic residues" evidence="2">
    <location>
        <begin position="487"/>
        <end position="510"/>
    </location>
</feature>
<dbReference type="InterPro" id="IPR036236">
    <property type="entry name" value="Znf_C2H2_sf"/>
</dbReference>
<feature type="compositionally biased region" description="Low complexity" evidence="2">
    <location>
        <begin position="373"/>
        <end position="392"/>
    </location>
</feature>
<evidence type="ECO:0000313" key="4">
    <source>
        <dbReference type="EMBL" id="KAL1835652.1"/>
    </source>
</evidence>
<keyword evidence="5" id="KW-1185">Reference proteome</keyword>
<dbReference type="SMART" id="SM00355">
    <property type="entry name" value="ZnF_C2H2"/>
    <property type="match status" value="3"/>
</dbReference>
<feature type="region of interest" description="Disordered" evidence="2">
    <location>
        <begin position="172"/>
        <end position="344"/>
    </location>
</feature>
<organism evidence="4 5">
    <name type="scientific">Humicola insolens</name>
    <name type="common">Soft-rot fungus</name>
    <dbReference type="NCBI Taxonomy" id="85995"/>
    <lineage>
        <taxon>Eukaryota</taxon>
        <taxon>Fungi</taxon>
        <taxon>Dikarya</taxon>
        <taxon>Ascomycota</taxon>
        <taxon>Pezizomycotina</taxon>
        <taxon>Sordariomycetes</taxon>
        <taxon>Sordariomycetidae</taxon>
        <taxon>Sordariales</taxon>
        <taxon>Chaetomiaceae</taxon>
        <taxon>Mycothermus</taxon>
    </lineage>
</organism>
<evidence type="ECO:0000313" key="5">
    <source>
        <dbReference type="Proteomes" id="UP001583172"/>
    </source>
</evidence>
<feature type="region of interest" description="Disordered" evidence="2">
    <location>
        <begin position="1"/>
        <end position="159"/>
    </location>
</feature>
<dbReference type="PANTHER" id="PTHR46179">
    <property type="entry name" value="ZINC FINGER PROTEIN"/>
    <property type="match status" value="1"/>
</dbReference>
<feature type="domain" description="C2H2-type" evidence="3">
    <location>
        <begin position="409"/>
        <end position="439"/>
    </location>
</feature>
<feature type="compositionally biased region" description="Low complexity" evidence="2">
    <location>
        <begin position="255"/>
        <end position="266"/>
    </location>
</feature>
<dbReference type="InterPro" id="IPR051061">
    <property type="entry name" value="Zinc_finger_trans_reg"/>
</dbReference>
<dbReference type="Proteomes" id="UP001583172">
    <property type="component" value="Unassembled WGS sequence"/>
</dbReference>
<feature type="region of interest" description="Disordered" evidence="2">
    <location>
        <begin position="487"/>
        <end position="532"/>
    </location>
</feature>